<dbReference type="GeneTree" id="ENSGT01150000290190"/>
<reference evidence="1" key="3">
    <citation type="submission" date="2025-09" db="UniProtKB">
        <authorList>
            <consortium name="Ensembl"/>
        </authorList>
    </citation>
    <scope>IDENTIFICATION</scope>
</reference>
<dbReference type="Ensembl" id="ENSSAUT00010009095.1">
    <property type="protein sequence ID" value="ENSSAUP00010008500.1"/>
    <property type="gene ID" value="ENSSAUG00010004249.1"/>
</dbReference>
<sequence>MLDHLQGLQCFSESLTLTEVLWSHSRHHHCLQPEVQESLLPQVQESLQPQVQESLQPQVQESLQPQVQESLQPQVQESLLSCLQSPIVNVYLELSSWLVLVHHSPVRQLLFPSVHDT</sequence>
<dbReference type="AlphaFoldDB" id="A0A671U336"/>
<name>A0A671U336_SPAAU</name>
<reference evidence="1" key="1">
    <citation type="submission" date="2021-04" db="EMBL/GenBank/DDBJ databases">
        <authorList>
            <consortium name="Wellcome Sanger Institute Data Sharing"/>
        </authorList>
    </citation>
    <scope>NUCLEOTIDE SEQUENCE [LARGE SCALE GENOMIC DNA]</scope>
</reference>
<accession>A0A671U336</accession>
<evidence type="ECO:0000313" key="1">
    <source>
        <dbReference type="Ensembl" id="ENSSAUP00010008500.1"/>
    </source>
</evidence>
<dbReference type="Proteomes" id="UP000472265">
    <property type="component" value="Chromosome 10"/>
</dbReference>
<keyword evidence="2" id="KW-1185">Reference proteome</keyword>
<organism evidence="1 2">
    <name type="scientific">Sparus aurata</name>
    <name type="common">Gilthead sea bream</name>
    <dbReference type="NCBI Taxonomy" id="8175"/>
    <lineage>
        <taxon>Eukaryota</taxon>
        <taxon>Metazoa</taxon>
        <taxon>Chordata</taxon>
        <taxon>Craniata</taxon>
        <taxon>Vertebrata</taxon>
        <taxon>Euteleostomi</taxon>
        <taxon>Actinopterygii</taxon>
        <taxon>Neopterygii</taxon>
        <taxon>Teleostei</taxon>
        <taxon>Neoteleostei</taxon>
        <taxon>Acanthomorphata</taxon>
        <taxon>Eupercaria</taxon>
        <taxon>Spariformes</taxon>
        <taxon>Sparidae</taxon>
        <taxon>Sparus</taxon>
    </lineage>
</organism>
<proteinExistence type="predicted"/>
<evidence type="ECO:0000313" key="2">
    <source>
        <dbReference type="Proteomes" id="UP000472265"/>
    </source>
</evidence>
<reference evidence="1" key="2">
    <citation type="submission" date="2025-08" db="UniProtKB">
        <authorList>
            <consortium name="Ensembl"/>
        </authorList>
    </citation>
    <scope>IDENTIFICATION</scope>
</reference>
<protein>
    <submittedName>
        <fullName evidence="1">Uncharacterized protein</fullName>
    </submittedName>
</protein>
<dbReference type="InParanoid" id="A0A671U336"/>